<dbReference type="HAMAP" id="MF_00036_B">
    <property type="entry name" value="Ala_tRNA_synth_B"/>
    <property type="match status" value="1"/>
</dbReference>
<dbReference type="FunFam" id="3.30.980.10:FF:000004">
    <property type="entry name" value="Alanine--tRNA ligase, cytoplasmic"/>
    <property type="match status" value="1"/>
</dbReference>
<comment type="function">
    <text evidence="12">Catalyzes the attachment of alanine to tRNA(Ala) in a two-step reaction: alanine is first activated by ATP to form Ala-AMP and then transferred to the acceptor end of tRNA(Ala). Also edits incorrectly charged Ser-tRNA(Ala) and Gly-tRNA(Ala) via its editing domain.</text>
</comment>
<organism evidence="15 16">
    <name type="scientific">Bordetella bronchiseptica 253</name>
    <dbReference type="NCBI Taxonomy" id="568707"/>
    <lineage>
        <taxon>Bacteria</taxon>
        <taxon>Pseudomonadati</taxon>
        <taxon>Pseudomonadota</taxon>
        <taxon>Betaproteobacteria</taxon>
        <taxon>Burkholderiales</taxon>
        <taxon>Alcaligenaceae</taxon>
        <taxon>Bordetella</taxon>
    </lineage>
</organism>
<keyword evidence="3 12" id="KW-0820">tRNA-binding</keyword>
<evidence type="ECO:0000256" key="10">
    <source>
        <dbReference type="ARBA" id="ARBA00022917"/>
    </source>
</evidence>
<dbReference type="Pfam" id="PF02272">
    <property type="entry name" value="DHHA1"/>
    <property type="match status" value="1"/>
</dbReference>
<evidence type="ECO:0000313" key="15">
    <source>
        <dbReference type="EMBL" id="CCJ52911.1"/>
    </source>
</evidence>
<evidence type="ECO:0000256" key="1">
    <source>
        <dbReference type="ARBA" id="ARBA00004496"/>
    </source>
</evidence>
<keyword evidence="8 12" id="KW-0067">ATP-binding</keyword>
<dbReference type="Gene3D" id="3.30.54.20">
    <property type="match status" value="1"/>
</dbReference>
<dbReference type="FunFam" id="3.30.930.10:FF:000004">
    <property type="entry name" value="Alanine--tRNA ligase"/>
    <property type="match status" value="1"/>
</dbReference>
<dbReference type="CDD" id="cd00673">
    <property type="entry name" value="AlaRS_core"/>
    <property type="match status" value="1"/>
</dbReference>
<dbReference type="GO" id="GO:0045892">
    <property type="term" value="P:negative regulation of DNA-templated transcription"/>
    <property type="evidence" value="ECO:0007669"/>
    <property type="project" value="TreeGrafter"/>
</dbReference>
<evidence type="ECO:0000256" key="3">
    <source>
        <dbReference type="ARBA" id="ARBA00022555"/>
    </source>
</evidence>
<dbReference type="SUPFAM" id="SSF50447">
    <property type="entry name" value="Translation proteins"/>
    <property type="match status" value="1"/>
</dbReference>
<dbReference type="InterPro" id="IPR009000">
    <property type="entry name" value="Transl_B-barrel_sf"/>
</dbReference>
<dbReference type="Gene3D" id="6.10.250.550">
    <property type="match status" value="1"/>
</dbReference>
<evidence type="ECO:0000256" key="8">
    <source>
        <dbReference type="ARBA" id="ARBA00022840"/>
    </source>
</evidence>
<keyword evidence="12" id="KW-0963">Cytoplasm</keyword>
<dbReference type="InterPro" id="IPR045864">
    <property type="entry name" value="aa-tRNA-synth_II/BPL/LPL"/>
</dbReference>
<dbReference type="Pfam" id="PF07973">
    <property type="entry name" value="tRNA_SAD"/>
    <property type="match status" value="1"/>
</dbReference>
<keyword evidence="4 12" id="KW-0436">Ligase</keyword>
<evidence type="ECO:0000256" key="9">
    <source>
        <dbReference type="ARBA" id="ARBA00022884"/>
    </source>
</evidence>
<dbReference type="GO" id="GO:0008270">
    <property type="term" value="F:zinc ion binding"/>
    <property type="evidence" value="ECO:0007669"/>
    <property type="project" value="UniProtKB-UniRule"/>
</dbReference>
<evidence type="ECO:0000256" key="13">
    <source>
        <dbReference type="SAM" id="Coils"/>
    </source>
</evidence>
<dbReference type="Gene3D" id="3.30.930.10">
    <property type="entry name" value="Bira Bifunctional Protein, Domain 2"/>
    <property type="match status" value="1"/>
</dbReference>
<evidence type="ECO:0000256" key="11">
    <source>
        <dbReference type="ARBA" id="ARBA00023146"/>
    </source>
</evidence>
<dbReference type="SUPFAM" id="SSF55186">
    <property type="entry name" value="ThrRS/AlaRS common domain"/>
    <property type="match status" value="1"/>
</dbReference>
<comment type="catalytic activity">
    <reaction evidence="12">
        <text>tRNA(Ala) + L-alanine + ATP = L-alanyl-tRNA(Ala) + AMP + diphosphate</text>
        <dbReference type="Rhea" id="RHEA:12540"/>
        <dbReference type="Rhea" id="RHEA-COMP:9657"/>
        <dbReference type="Rhea" id="RHEA-COMP:9923"/>
        <dbReference type="ChEBI" id="CHEBI:30616"/>
        <dbReference type="ChEBI" id="CHEBI:33019"/>
        <dbReference type="ChEBI" id="CHEBI:57972"/>
        <dbReference type="ChEBI" id="CHEBI:78442"/>
        <dbReference type="ChEBI" id="CHEBI:78497"/>
        <dbReference type="ChEBI" id="CHEBI:456215"/>
        <dbReference type="EC" id="6.1.1.7"/>
    </reaction>
</comment>
<dbReference type="FunFam" id="2.40.30.130:FF:000001">
    <property type="entry name" value="Alanine--tRNA ligase"/>
    <property type="match status" value="1"/>
</dbReference>
<name>A0A0C6P0B3_BORBO</name>
<dbReference type="InterPro" id="IPR023033">
    <property type="entry name" value="Ala_tRNA_ligase_euk/bac"/>
</dbReference>
<dbReference type="GO" id="GO:0005829">
    <property type="term" value="C:cytosol"/>
    <property type="evidence" value="ECO:0007669"/>
    <property type="project" value="TreeGrafter"/>
</dbReference>
<dbReference type="Gene3D" id="3.30.980.10">
    <property type="entry name" value="Threonyl-trna Synthetase, Chain A, domain 2"/>
    <property type="match status" value="1"/>
</dbReference>
<keyword evidence="10 12" id="KW-0648">Protein biosynthesis</keyword>
<gene>
    <name evidence="12 15" type="primary">alaS</name>
    <name evidence="15" type="ORF">BN112_0993</name>
</gene>
<keyword evidence="7 12" id="KW-0862">Zinc</keyword>
<dbReference type="GO" id="GO:0002161">
    <property type="term" value="F:aminoacyl-tRNA deacylase activity"/>
    <property type="evidence" value="ECO:0007669"/>
    <property type="project" value="TreeGrafter"/>
</dbReference>
<dbReference type="HOGENOM" id="CLU_004485_1_1_4"/>
<dbReference type="EMBL" id="HE965806">
    <property type="protein sequence ID" value="CCJ52911.1"/>
    <property type="molecule type" value="Genomic_DNA"/>
</dbReference>
<dbReference type="InterPro" id="IPR018164">
    <property type="entry name" value="Ala-tRNA-synth_IIc_N"/>
</dbReference>
<dbReference type="InterPro" id="IPR003156">
    <property type="entry name" value="DHHA1_dom"/>
</dbReference>
<feature type="binding site" evidence="12">
    <location>
        <position position="562"/>
    </location>
    <ligand>
        <name>Zn(2+)</name>
        <dbReference type="ChEBI" id="CHEBI:29105"/>
    </ligand>
</feature>
<evidence type="ECO:0000256" key="5">
    <source>
        <dbReference type="ARBA" id="ARBA00022723"/>
    </source>
</evidence>
<protein>
    <recommendedName>
        <fullName evidence="12">Alanine--tRNA ligase</fullName>
        <ecNumber evidence="12">6.1.1.7</ecNumber>
    </recommendedName>
    <alternativeName>
        <fullName evidence="12">Alanyl-tRNA synthetase</fullName>
        <shortName evidence="12">AlaRS</shortName>
    </alternativeName>
</protein>
<dbReference type="InterPro" id="IPR002318">
    <property type="entry name" value="Ala-tRNA-lgiase_IIc"/>
</dbReference>
<dbReference type="GO" id="GO:0004813">
    <property type="term" value="F:alanine-tRNA ligase activity"/>
    <property type="evidence" value="ECO:0007669"/>
    <property type="project" value="UniProtKB-UniRule"/>
</dbReference>
<comment type="domain">
    <text evidence="12">Consists of three domains; the N-terminal catalytic domain, the editing domain and the C-terminal C-Ala domain. The editing domain removes incorrectly charged amino acids, while the C-Ala domain, along with tRNA(Ala), serves as a bridge to cooperatively bring together the editing and aminoacylation centers thus stimulating deacylation of misacylated tRNAs.</text>
</comment>
<comment type="cofactor">
    <cofactor evidence="12">
        <name>Zn(2+)</name>
        <dbReference type="ChEBI" id="CHEBI:29105"/>
    </cofactor>
    <text evidence="12">Binds 1 zinc ion per subunit.</text>
</comment>
<dbReference type="InterPro" id="IPR012947">
    <property type="entry name" value="tRNA_SAD"/>
</dbReference>
<dbReference type="AlphaFoldDB" id="A0A0C6P0B3"/>
<keyword evidence="6 12" id="KW-0547">Nucleotide-binding</keyword>
<evidence type="ECO:0000256" key="12">
    <source>
        <dbReference type="HAMAP-Rule" id="MF_00036"/>
    </source>
</evidence>
<dbReference type="InterPro" id="IPR018163">
    <property type="entry name" value="Thr/Ala-tRNA-synth_IIc_edit"/>
</dbReference>
<dbReference type="Pfam" id="PF01411">
    <property type="entry name" value="tRNA-synt_2c"/>
    <property type="match status" value="1"/>
</dbReference>
<dbReference type="Gene3D" id="3.10.310.40">
    <property type="match status" value="1"/>
</dbReference>
<dbReference type="NCBIfam" id="TIGR00344">
    <property type="entry name" value="alaS"/>
    <property type="match status" value="1"/>
</dbReference>
<dbReference type="InterPro" id="IPR018165">
    <property type="entry name" value="Ala-tRNA-synth_IIc_core"/>
</dbReference>
<keyword evidence="11 12" id="KW-0030">Aminoacyl-tRNA synthetase</keyword>
<dbReference type="PANTHER" id="PTHR11777">
    <property type="entry name" value="ALANYL-TRNA SYNTHETASE"/>
    <property type="match status" value="1"/>
</dbReference>
<dbReference type="FunFam" id="3.30.54.20:FF:000001">
    <property type="entry name" value="Alanine--tRNA ligase"/>
    <property type="match status" value="1"/>
</dbReference>
<dbReference type="FunFam" id="3.10.310.40:FF:000001">
    <property type="entry name" value="Alanine--tRNA ligase"/>
    <property type="match status" value="1"/>
</dbReference>
<dbReference type="SUPFAM" id="SSF101353">
    <property type="entry name" value="Putative anticodon-binding domain of alanyl-tRNA synthetase (AlaRS)"/>
    <property type="match status" value="1"/>
</dbReference>
<evidence type="ECO:0000256" key="6">
    <source>
        <dbReference type="ARBA" id="ARBA00022741"/>
    </source>
</evidence>
<dbReference type="GO" id="GO:0000049">
    <property type="term" value="F:tRNA binding"/>
    <property type="evidence" value="ECO:0007669"/>
    <property type="project" value="UniProtKB-KW"/>
</dbReference>
<dbReference type="PROSITE" id="PS50860">
    <property type="entry name" value="AA_TRNA_LIGASE_II_ALA"/>
    <property type="match status" value="1"/>
</dbReference>
<sequence>MKSSEIRQKFLQFFQSKGHTIVPSSSLVPANDPTLLFTNSGMVQFKDVFTGKEARAYTRATSSQRSVRAGGKHNDLENVGYTARHHTFFEMLGNFSFGDYFKREAIQYAWELLTQVYKLPAEKLWVTVYQEDDEAYDIWAKEVGVPTERIIRIGDNKGARYASDNFWQMADTGPCGPCSEIFYDHGPDIWGGPPGSPEEDGDRYIEIWNLVFMQFERDAAGNMERLPKPCVDTGMGLERIAAVLQHVHSNYEIDLFQKLIAAAARETGVKDLADNSLKVIADHIRACAFLIVDGIIPSNEGRGYVLRRIVRRALRHGYKLGQTKPFFHRLVPDLVAEMGDAYPELAQVAERVAQVLRQEEERFGETLEHGMKILDGALAKVAKGGQLDGTTLFTLYDTYGFPVDLTADICREREVEVDMAGFEAAMQRQREQARAAGKFKMAEGLSYEGAETRFEGYENLELSGVKVTALYVEGTQVEQVPAGQDAVVVLDATPFYAESGGQVGDTGLLEAGGVRFAVADTLKIQPGVFGHHGTLEAGALKVGDTLLARVDAVRRARTVRNHSATHLMHKALREVLGAHVQQRGSLVDPDKTRFDFAHDAPMTAEQIARVEAIVNAEVLANQATQAQVMAYDDAVKGGAMALFGEKYGDTVRVLDIGFSRELCGGTHVRRTGDIGMFKVVSEGGVAAGVRRIEAITGDNALAWVQDQNALLQRAAGVLRAPANELPERIAQVQEQLKALEKELEQARTKLAASAGNDLAATATVEVKGIKVLAASIGDVDPKALRGMVDNLKDRLKPAVVLLAAGSADGKISLVGGVTADLTGRIKAGDLVGFVAGQVGGKGGGRPDMAMGGGTDLAALPAAVASVQKWVDERL</sequence>
<feature type="domain" description="Alanyl-transfer RNA synthetases family profile" evidence="14">
    <location>
        <begin position="1"/>
        <end position="706"/>
    </location>
</feature>
<evidence type="ECO:0000259" key="14">
    <source>
        <dbReference type="PROSITE" id="PS50860"/>
    </source>
</evidence>
<dbReference type="Proteomes" id="UP000007564">
    <property type="component" value="Chromosome"/>
</dbReference>
<dbReference type="SMART" id="SM00863">
    <property type="entry name" value="tRNA_SAD"/>
    <property type="match status" value="1"/>
</dbReference>
<dbReference type="GO" id="GO:0005524">
    <property type="term" value="F:ATP binding"/>
    <property type="evidence" value="ECO:0007669"/>
    <property type="project" value="UniProtKB-UniRule"/>
</dbReference>
<evidence type="ECO:0000256" key="7">
    <source>
        <dbReference type="ARBA" id="ARBA00022833"/>
    </source>
</evidence>
<dbReference type="EC" id="6.1.1.7" evidence="12"/>
<evidence type="ECO:0000313" key="16">
    <source>
        <dbReference type="Proteomes" id="UP000007564"/>
    </source>
</evidence>
<dbReference type="PRINTS" id="PR00980">
    <property type="entry name" value="TRNASYNTHALA"/>
</dbReference>
<reference evidence="15 16" key="1">
    <citation type="journal article" date="2012" name="BMC Genomics">
        <title>Comparative genomics of the classical Bordetella subspecies: the evolution and exchange of virulence-associated diversity amongst closely related pathogens.</title>
        <authorList>
            <person name="Park J."/>
            <person name="Zhang Y."/>
            <person name="Buboltz A.M."/>
            <person name="Zhang X."/>
            <person name="Schuster S.C."/>
            <person name="Ahuja U."/>
            <person name="Liu M."/>
            <person name="Miller J.F."/>
            <person name="Sebaihia M."/>
            <person name="Bentley S.D."/>
            <person name="Parkhill J."/>
            <person name="Harvill E.T."/>
        </authorList>
    </citation>
    <scope>NUCLEOTIDE SEQUENCE [LARGE SCALE GENOMIC DNA]</scope>
    <source>
        <strain evidence="15 16">253</strain>
    </source>
</reference>
<feature type="binding site" evidence="12">
    <location>
        <position position="566"/>
    </location>
    <ligand>
        <name>Zn(2+)</name>
        <dbReference type="ChEBI" id="CHEBI:29105"/>
    </ligand>
</feature>
<feature type="binding site" evidence="12">
    <location>
        <position position="667"/>
    </location>
    <ligand>
        <name>Zn(2+)</name>
        <dbReference type="ChEBI" id="CHEBI:29105"/>
    </ligand>
</feature>
<feature type="coiled-coil region" evidence="13">
    <location>
        <begin position="722"/>
        <end position="756"/>
    </location>
</feature>
<comment type="subcellular location">
    <subcellularLocation>
        <location evidence="1 12">Cytoplasm</location>
    </subcellularLocation>
</comment>
<evidence type="ECO:0000256" key="2">
    <source>
        <dbReference type="ARBA" id="ARBA00008226"/>
    </source>
</evidence>
<keyword evidence="9 12" id="KW-0694">RNA-binding</keyword>
<dbReference type="InterPro" id="IPR050058">
    <property type="entry name" value="Ala-tRNA_ligase"/>
</dbReference>
<dbReference type="KEGG" id="bbh:BN112_0993"/>
<dbReference type="GO" id="GO:0006419">
    <property type="term" value="P:alanyl-tRNA aminoacylation"/>
    <property type="evidence" value="ECO:0007669"/>
    <property type="project" value="UniProtKB-UniRule"/>
</dbReference>
<dbReference type="InterPro" id="IPR018162">
    <property type="entry name" value="Ala-tRNA-ligase_IIc_anticod-bd"/>
</dbReference>
<dbReference type="RefSeq" id="WP_015063947.1">
    <property type="nucleotide sequence ID" value="NC_019382.1"/>
</dbReference>
<dbReference type="OrthoDB" id="9803884at2"/>
<dbReference type="PANTHER" id="PTHR11777:SF9">
    <property type="entry name" value="ALANINE--TRNA LIGASE, CYTOPLASMIC"/>
    <property type="match status" value="1"/>
</dbReference>
<keyword evidence="13" id="KW-0175">Coiled coil</keyword>
<evidence type="ECO:0000256" key="4">
    <source>
        <dbReference type="ARBA" id="ARBA00022598"/>
    </source>
</evidence>
<feature type="binding site" evidence="12">
    <location>
        <position position="663"/>
    </location>
    <ligand>
        <name>Zn(2+)</name>
        <dbReference type="ChEBI" id="CHEBI:29105"/>
    </ligand>
</feature>
<keyword evidence="5 12" id="KW-0479">Metal-binding</keyword>
<comment type="similarity">
    <text evidence="2 12">Belongs to the class-II aminoacyl-tRNA synthetase family.</text>
</comment>
<accession>A0A0C6P0B3</accession>
<dbReference type="Gene3D" id="2.40.30.130">
    <property type="match status" value="1"/>
</dbReference>
<proteinExistence type="inferred from homology"/>
<dbReference type="SUPFAM" id="SSF55681">
    <property type="entry name" value="Class II aaRS and biotin synthetases"/>
    <property type="match status" value="1"/>
</dbReference>